<dbReference type="Gene3D" id="3.90.1140.10">
    <property type="entry name" value="Cyclic phosphodiesterase"/>
    <property type="match status" value="1"/>
</dbReference>
<evidence type="ECO:0000313" key="6">
    <source>
        <dbReference type="Proteomes" id="UP000595046"/>
    </source>
</evidence>
<dbReference type="RefSeq" id="WP_197352012.1">
    <property type="nucleotide sequence ID" value="NZ_CP048882.1"/>
</dbReference>
<proteinExistence type="inferred from homology"/>
<name>A0A7T1WTI7_9ACTN</name>
<dbReference type="AlphaFoldDB" id="A0A7T1WTI7"/>
<gene>
    <name evidence="5" type="ORF">G4Z16_19470</name>
</gene>
<comment type="catalytic activity">
    <reaction evidence="2">
        <text>a 3'-end 2',3'-cyclophospho-ribonucleotide-RNA + H2O = a 3'-end 2'-phospho-ribonucleotide-RNA + H(+)</text>
        <dbReference type="Rhea" id="RHEA:11828"/>
        <dbReference type="Rhea" id="RHEA-COMP:10464"/>
        <dbReference type="Rhea" id="RHEA-COMP:17353"/>
        <dbReference type="ChEBI" id="CHEBI:15377"/>
        <dbReference type="ChEBI" id="CHEBI:15378"/>
        <dbReference type="ChEBI" id="CHEBI:83064"/>
        <dbReference type="ChEBI" id="CHEBI:173113"/>
        <dbReference type="EC" id="3.1.4.58"/>
    </reaction>
</comment>
<comment type="similarity">
    <text evidence="2">Belongs to the 2H phosphoesterase superfamily. ThpR family.</text>
</comment>
<dbReference type="EMBL" id="CP048882">
    <property type="protein sequence ID" value="QPP08217.1"/>
    <property type="molecule type" value="Genomic_DNA"/>
</dbReference>
<reference evidence="6" key="1">
    <citation type="submission" date="2020-02" db="EMBL/GenBank/DDBJ databases">
        <title>Streptomyces sp. ASO4wet.</title>
        <authorList>
            <person name="Risdian C."/>
            <person name="Landwehr W."/>
            <person name="Schupp P."/>
            <person name="Wink J."/>
        </authorList>
    </citation>
    <scope>NUCLEOTIDE SEQUENCE [LARGE SCALE GENOMIC DNA]</scope>
    <source>
        <strain evidence="6">ASO4wet</strain>
    </source>
</reference>
<dbReference type="InterPro" id="IPR004175">
    <property type="entry name" value="RNA_CPDase"/>
</dbReference>
<dbReference type="PANTHER" id="PTHR35561">
    <property type="entry name" value="RNA 2',3'-CYCLIC PHOSPHODIESTERASE"/>
    <property type="match status" value="1"/>
</dbReference>
<feature type="region of interest" description="Disordered" evidence="3">
    <location>
        <begin position="100"/>
        <end position="120"/>
    </location>
</feature>
<feature type="region of interest" description="Disordered" evidence="3">
    <location>
        <begin position="187"/>
        <end position="211"/>
    </location>
</feature>
<sequence>MRLFTALLPPDHVLDASGQLADKVAELRAMDRAGQLRWTHRANWHITLAFYGEVGEGQLDGLRERLSRAARRGRPLRLRIAGGGHFGHRSLWAAVTGAPSDADGAHPGAAENAGHRPDGEGVRRLAATTAAAGRRIGLGTDEPHRFRAHLTLARSRSQPFDLRPYTAALDEFAGEPWTAGELALVRSNLPDSGEPGDQPRYEQIAAWPLGG</sequence>
<protein>
    <recommendedName>
        <fullName evidence="2">RNA 2',3'-cyclic phosphodiesterase</fullName>
        <shortName evidence="2">RNA 2',3'-CPDase</shortName>
        <ecNumber evidence="2">3.1.4.58</ecNumber>
    </recommendedName>
</protein>
<dbReference type="HAMAP" id="MF_01940">
    <property type="entry name" value="RNA_CPDase"/>
    <property type="match status" value="1"/>
</dbReference>
<dbReference type="Pfam" id="PF02834">
    <property type="entry name" value="LigT_PEase"/>
    <property type="match status" value="1"/>
</dbReference>
<evidence type="ECO:0000259" key="4">
    <source>
        <dbReference type="Pfam" id="PF02834"/>
    </source>
</evidence>
<dbReference type="InterPro" id="IPR009097">
    <property type="entry name" value="Cyclic_Pdiesterase"/>
</dbReference>
<evidence type="ECO:0000313" key="5">
    <source>
        <dbReference type="EMBL" id="QPP08217.1"/>
    </source>
</evidence>
<evidence type="ECO:0000256" key="1">
    <source>
        <dbReference type="ARBA" id="ARBA00022801"/>
    </source>
</evidence>
<keyword evidence="1 2" id="KW-0378">Hydrolase</keyword>
<dbReference type="SUPFAM" id="SSF55144">
    <property type="entry name" value="LigT-like"/>
    <property type="match status" value="1"/>
</dbReference>
<dbReference type="GO" id="GO:0008664">
    <property type="term" value="F:RNA 2',3'-cyclic 3'-phosphodiesterase activity"/>
    <property type="evidence" value="ECO:0007669"/>
    <property type="project" value="UniProtKB-EC"/>
</dbReference>
<keyword evidence="6" id="KW-1185">Reference proteome</keyword>
<feature type="active site" description="Proton acceptor" evidence="2">
    <location>
        <position position="149"/>
    </location>
</feature>
<dbReference type="EC" id="3.1.4.58" evidence="2"/>
<feature type="active site" description="Proton donor" evidence="2">
    <location>
        <position position="45"/>
    </location>
</feature>
<dbReference type="KEGG" id="sbat:G4Z16_19470"/>
<feature type="short sequence motif" description="HXTX 1" evidence="2">
    <location>
        <begin position="45"/>
        <end position="48"/>
    </location>
</feature>
<dbReference type="PANTHER" id="PTHR35561:SF1">
    <property type="entry name" value="RNA 2',3'-CYCLIC PHOSPHODIESTERASE"/>
    <property type="match status" value="1"/>
</dbReference>
<organism evidence="5 6">
    <name type="scientific">Streptomyces bathyalis</name>
    <dbReference type="NCBI Taxonomy" id="2710756"/>
    <lineage>
        <taxon>Bacteria</taxon>
        <taxon>Bacillati</taxon>
        <taxon>Actinomycetota</taxon>
        <taxon>Actinomycetes</taxon>
        <taxon>Kitasatosporales</taxon>
        <taxon>Streptomycetaceae</taxon>
        <taxon>Streptomyces</taxon>
    </lineage>
</organism>
<dbReference type="Proteomes" id="UP000595046">
    <property type="component" value="Chromosome"/>
</dbReference>
<feature type="domain" description="Phosphoesterase HXTX" evidence="4">
    <location>
        <begin position="19"/>
        <end position="88"/>
    </location>
</feature>
<accession>A0A7T1WTI7</accession>
<evidence type="ECO:0000256" key="2">
    <source>
        <dbReference type="HAMAP-Rule" id="MF_01940"/>
    </source>
</evidence>
<dbReference type="GO" id="GO:0004113">
    <property type="term" value="F:2',3'-cyclic-nucleotide 3'-phosphodiesterase activity"/>
    <property type="evidence" value="ECO:0007669"/>
    <property type="project" value="InterPro"/>
</dbReference>
<dbReference type="InterPro" id="IPR014051">
    <property type="entry name" value="Phosphoesterase_HXTX"/>
</dbReference>
<evidence type="ECO:0000256" key="3">
    <source>
        <dbReference type="SAM" id="MobiDB-lite"/>
    </source>
</evidence>
<comment type="function">
    <text evidence="2">Hydrolyzes RNA 2',3'-cyclic phosphodiester to an RNA 2'-phosphomonoester.</text>
</comment>
<feature type="short sequence motif" description="HXTX 2" evidence="2">
    <location>
        <begin position="149"/>
        <end position="152"/>
    </location>
</feature>